<name>A0AA91M4U7_9MYCO</name>
<comment type="caution">
    <text evidence="1">The sequence shown here is derived from an EMBL/GenBank/DDBJ whole genome shotgun (WGS) entry which is preliminary data.</text>
</comment>
<dbReference type="NCBIfam" id="NF047719">
    <property type="entry name" value="SCO6745_fam_HTH"/>
    <property type="match status" value="1"/>
</dbReference>
<evidence type="ECO:0008006" key="3">
    <source>
        <dbReference type="Google" id="ProtNLM"/>
    </source>
</evidence>
<reference evidence="1 2" key="1">
    <citation type="submission" date="2017-02" db="EMBL/GenBank/DDBJ databases">
        <title>The new phylogeny of genus Mycobacterium.</title>
        <authorList>
            <person name="Tortoli E."/>
            <person name="Trovato A."/>
            <person name="Cirillo D.M."/>
        </authorList>
    </citation>
    <scope>NUCLEOTIDE SEQUENCE [LARGE SCALE GENOMIC DNA]</scope>
    <source>
        <strain evidence="1 2">DSM 45633</strain>
    </source>
</reference>
<dbReference type="InterPro" id="IPR054058">
    <property type="entry name" value="HTH_67"/>
</dbReference>
<dbReference type="RefSeq" id="WP_083025999.1">
    <property type="nucleotide sequence ID" value="NZ_AP022589.1"/>
</dbReference>
<evidence type="ECO:0000313" key="1">
    <source>
        <dbReference type="EMBL" id="ORB00518.1"/>
    </source>
</evidence>
<evidence type="ECO:0000313" key="2">
    <source>
        <dbReference type="Proteomes" id="UP000192320"/>
    </source>
</evidence>
<protein>
    <recommendedName>
        <fullName evidence="3">SalK</fullName>
    </recommendedName>
</protein>
<dbReference type="EMBL" id="MVHZ01000010">
    <property type="protein sequence ID" value="ORB00518.1"/>
    <property type="molecule type" value="Genomic_DNA"/>
</dbReference>
<organism evidence="1 2">
    <name type="scientific">Mycolicibacter minnesotensis</name>
    <dbReference type="NCBI Taxonomy" id="1118379"/>
    <lineage>
        <taxon>Bacteria</taxon>
        <taxon>Bacillati</taxon>
        <taxon>Actinomycetota</taxon>
        <taxon>Actinomycetes</taxon>
        <taxon>Mycobacteriales</taxon>
        <taxon>Mycobacteriaceae</taxon>
        <taxon>Mycolicibacter</taxon>
    </lineage>
</organism>
<dbReference type="AlphaFoldDB" id="A0AA91M4U7"/>
<sequence>MTSAPSRALSSAIEPFAGQVYFSPECHRGYAALGFGASPATSGGVEMPDGPAYFCSRGSALGQAPGEVIAATFAVFNPAVVVPAVRYGWTLSDASTLRAARTEGAVGQLRRVLGAAPAGLGRAVDLLRRAVEGLSAAGKPLFAGLVADGLAGEPLTDAWLLADQLREFRGDAHVNAWVAAGFDAVEIGLIAELYRGYPPRTYVRSRAWSDDQLTAGEERLAERGLAVDGALTDAGRAARDAVEAATDAACAPIVTGLGDDLGELVELVGGWSEQLLEAGAFPRA</sequence>
<proteinExistence type="predicted"/>
<gene>
    <name evidence="1" type="ORF">BST33_11095</name>
</gene>
<accession>A0AA91M4U7</accession>
<dbReference type="Pfam" id="PF21863">
    <property type="entry name" value="HTH_67"/>
    <property type="match status" value="1"/>
</dbReference>
<dbReference type="Proteomes" id="UP000192320">
    <property type="component" value="Unassembled WGS sequence"/>
</dbReference>
<keyword evidence="2" id="KW-1185">Reference proteome</keyword>